<organism evidence="9 10">
    <name type="scientific">Methylacidiphilum kamchatkense Kam1</name>
    <dbReference type="NCBI Taxonomy" id="1202785"/>
    <lineage>
        <taxon>Bacteria</taxon>
        <taxon>Pseudomonadati</taxon>
        <taxon>Verrucomicrobiota</taxon>
        <taxon>Methylacidiphilae</taxon>
        <taxon>Methylacidiphilales</taxon>
        <taxon>Methylacidiphilaceae</taxon>
        <taxon>Methylacidiphilum (ex Ratnadevi et al. 2023)</taxon>
    </lineage>
</organism>
<keyword evidence="6" id="KW-0479">Metal-binding</keyword>
<comment type="function">
    <text evidence="6">Exhibits a very high intrinsic GTPase hydrolysis rate. Involved in the addition of a carboxymethylaminomethyl (cmnm) group at the wobble position (U34) of certain tRNAs, forming tRNA-cmnm(5)s(2)U34.</text>
</comment>
<feature type="binding site" evidence="6">
    <location>
        <position position="79"/>
    </location>
    <ligand>
        <name>(6S)-5-formyl-5,6,7,8-tetrahydrofolate</name>
        <dbReference type="ChEBI" id="CHEBI:57457"/>
    </ligand>
</feature>
<keyword evidence="6" id="KW-0460">Magnesium</keyword>
<comment type="subcellular location">
    <subcellularLocation>
        <location evidence="6">Cytoplasm</location>
    </subcellularLocation>
</comment>
<dbReference type="EC" id="3.6.-.-" evidence="6"/>
<dbReference type="GO" id="GO:0005829">
    <property type="term" value="C:cytosol"/>
    <property type="evidence" value="ECO:0007669"/>
    <property type="project" value="TreeGrafter"/>
</dbReference>
<dbReference type="PRINTS" id="PR00449">
    <property type="entry name" value="RASTRNSFRMNG"/>
</dbReference>
<dbReference type="Pfam" id="PF01926">
    <property type="entry name" value="MMR_HSR1"/>
    <property type="match status" value="1"/>
</dbReference>
<comment type="cofactor">
    <cofactor evidence="6">
        <name>K(+)</name>
        <dbReference type="ChEBI" id="CHEBI:29103"/>
    </cofactor>
    <text evidence="6">Binds 1 potassium ion per subunit.</text>
</comment>
<evidence type="ECO:0000256" key="7">
    <source>
        <dbReference type="RuleBase" id="RU003313"/>
    </source>
</evidence>
<keyword evidence="6" id="KW-0378">Hydrolase</keyword>
<dbReference type="InterPro" id="IPR005225">
    <property type="entry name" value="Small_GTP-bd"/>
</dbReference>
<keyword evidence="5 6" id="KW-0342">GTP-binding</keyword>
<dbReference type="EMBL" id="CP037899">
    <property type="protein sequence ID" value="QDQ41407.1"/>
    <property type="molecule type" value="Genomic_DNA"/>
</dbReference>
<dbReference type="NCBIfam" id="TIGR00231">
    <property type="entry name" value="small_GTP"/>
    <property type="match status" value="1"/>
</dbReference>
<evidence type="ECO:0000313" key="10">
    <source>
        <dbReference type="Proteomes" id="UP000315925"/>
    </source>
</evidence>
<evidence type="ECO:0000256" key="6">
    <source>
        <dbReference type="HAMAP-Rule" id="MF_00379"/>
    </source>
</evidence>
<feature type="binding site" evidence="6">
    <location>
        <position position="228"/>
    </location>
    <ligand>
        <name>Mg(2+)</name>
        <dbReference type="ChEBI" id="CHEBI:18420"/>
    </ligand>
</feature>
<feature type="binding site" evidence="6">
    <location>
        <position position="249"/>
    </location>
    <ligand>
        <name>Mg(2+)</name>
        <dbReference type="ChEBI" id="CHEBI:18420"/>
    </ligand>
</feature>
<dbReference type="PANTHER" id="PTHR42714">
    <property type="entry name" value="TRNA MODIFICATION GTPASE GTPBP3"/>
    <property type="match status" value="1"/>
</dbReference>
<dbReference type="InterPro" id="IPR025867">
    <property type="entry name" value="MnmE_helical"/>
</dbReference>
<dbReference type="GO" id="GO:0030488">
    <property type="term" value="P:tRNA methylation"/>
    <property type="evidence" value="ECO:0007669"/>
    <property type="project" value="TreeGrafter"/>
</dbReference>
<evidence type="ECO:0000256" key="3">
    <source>
        <dbReference type="ARBA" id="ARBA00022741"/>
    </source>
</evidence>
<dbReference type="HAMAP" id="MF_00379">
    <property type="entry name" value="GTPase_MnmE"/>
    <property type="match status" value="1"/>
</dbReference>
<evidence type="ECO:0000256" key="4">
    <source>
        <dbReference type="ARBA" id="ARBA00022958"/>
    </source>
</evidence>
<dbReference type="InterPro" id="IPR004520">
    <property type="entry name" value="GTPase_MnmE"/>
</dbReference>
<dbReference type="SUPFAM" id="SSF52540">
    <property type="entry name" value="P-loop containing nucleoside triphosphate hydrolases"/>
    <property type="match status" value="1"/>
</dbReference>
<dbReference type="SUPFAM" id="SSF116878">
    <property type="entry name" value="TrmE connector domain"/>
    <property type="match status" value="1"/>
</dbReference>
<dbReference type="InterPro" id="IPR027266">
    <property type="entry name" value="TrmE/GcvT-like"/>
</dbReference>
<keyword evidence="2 6" id="KW-0819">tRNA processing</keyword>
<keyword evidence="3 6" id="KW-0547">Nucleotide-binding</keyword>
<gene>
    <name evidence="6" type="primary">mnmE</name>
    <name evidence="6" type="synonym">trmE</name>
    <name evidence="9" type="ORF">kam1_150</name>
</gene>
<comment type="subunit">
    <text evidence="6">Homodimer. Heterotetramer of two MnmE and two MnmG subunits.</text>
</comment>
<dbReference type="Gene3D" id="3.30.1360.120">
    <property type="entry name" value="Probable tRNA modification gtpase trme, domain 1"/>
    <property type="match status" value="1"/>
</dbReference>
<name>A0A516TJI9_9BACT</name>
<dbReference type="InterPro" id="IPR027417">
    <property type="entry name" value="P-loop_NTPase"/>
</dbReference>
<feature type="binding site" evidence="6">
    <location>
        <position position="118"/>
    </location>
    <ligand>
        <name>(6S)-5-formyl-5,6,7,8-tetrahydrofolate</name>
        <dbReference type="ChEBI" id="CHEBI:57457"/>
    </ligand>
</feature>
<dbReference type="GO" id="GO:0003924">
    <property type="term" value="F:GTPase activity"/>
    <property type="evidence" value="ECO:0007669"/>
    <property type="project" value="UniProtKB-UniRule"/>
</dbReference>
<evidence type="ECO:0000259" key="8">
    <source>
        <dbReference type="PROSITE" id="PS51709"/>
    </source>
</evidence>
<dbReference type="RefSeq" id="WP_143958154.1">
    <property type="nucleotide sequence ID" value="NZ_CP037899.1"/>
</dbReference>
<dbReference type="Pfam" id="PF10396">
    <property type="entry name" value="TrmE_N"/>
    <property type="match status" value="1"/>
</dbReference>
<feature type="binding site" evidence="6">
    <location>
        <begin position="224"/>
        <end position="229"/>
    </location>
    <ligand>
        <name>GTP</name>
        <dbReference type="ChEBI" id="CHEBI:37565"/>
    </ligand>
</feature>
<dbReference type="KEGG" id="mkc:kam1_150"/>
<comment type="caution">
    <text evidence="6">Lacks conserved residue(s) required for the propagation of feature annotation.</text>
</comment>
<dbReference type="CDD" id="cd14858">
    <property type="entry name" value="TrmE_N"/>
    <property type="match status" value="1"/>
</dbReference>
<dbReference type="PANTHER" id="PTHR42714:SF2">
    <property type="entry name" value="TRNA MODIFICATION GTPASE GTPBP3, MITOCHONDRIAL"/>
    <property type="match status" value="1"/>
</dbReference>
<sequence length="441" mass="48512">MQNTIVAPATPPAVSAIAIVRMSGPESLWIINSLLKKPPYWEPQKLYYKKLFFEEELIDDVVVSYWKSPKSYTGEDMVEISCHGNPFIVEKILEACQKLGARLAAPGEFTKRAFLNGKIDLTQAESVIDLIHAGGSLALKSAQALQSGGLSRALLVIREELIDIISELEAYIDFPEEDIQPKVGEQIIAKLSEIEKKLQNLLSSASLSRVLKEGFTIVLAGSPNVGKSSLFNALLKENRAIVSPHPGTTRDTIEAECRISSFLVKIVDTAGQRQSVDEIEAEGIRRAKEAVKKGDLIIHLVSAPDPPSSDPFVLDELLPEQRVILVASKADLGIHPLNQERLAVSVVTGKGIDTLEEKIKDILTGFFPRDFSYGINSRQAVAIEKVLTAVKRGIMGIREKWLPELISSELRYGLEAIGEVIGFISSEDILDKIFQKFCIGK</sequence>
<dbReference type="InterPro" id="IPR018948">
    <property type="entry name" value="GTP-bd_TrmE_N"/>
</dbReference>
<dbReference type="CDD" id="cd04164">
    <property type="entry name" value="trmE"/>
    <property type="match status" value="1"/>
</dbReference>
<accession>A0A516TJI9</accession>
<dbReference type="NCBIfam" id="NF003661">
    <property type="entry name" value="PRK05291.1-3"/>
    <property type="match status" value="1"/>
</dbReference>
<feature type="binding site" evidence="6">
    <location>
        <position position="441"/>
    </location>
    <ligand>
        <name>(6S)-5-formyl-5,6,7,8-tetrahydrofolate</name>
        <dbReference type="ChEBI" id="CHEBI:57457"/>
    </ligand>
</feature>
<dbReference type="InterPro" id="IPR031168">
    <property type="entry name" value="G_TrmE"/>
</dbReference>
<evidence type="ECO:0000256" key="5">
    <source>
        <dbReference type="ARBA" id="ARBA00023134"/>
    </source>
</evidence>
<dbReference type="PROSITE" id="PS51709">
    <property type="entry name" value="G_TRME"/>
    <property type="match status" value="1"/>
</dbReference>
<dbReference type="Gene3D" id="1.20.120.430">
    <property type="entry name" value="tRNA modification GTPase MnmE domain 2"/>
    <property type="match status" value="1"/>
</dbReference>
<dbReference type="InterPro" id="IPR027368">
    <property type="entry name" value="MnmE_dom2"/>
</dbReference>
<comment type="similarity">
    <text evidence="1 6 7">Belongs to the TRAFAC class TrmE-Era-EngA-EngB-Septin-like GTPase superfamily. TrmE GTPase family.</text>
</comment>
<dbReference type="InterPro" id="IPR006073">
    <property type="entry name" value="GTP-bd"/>
</dbReference>
<feature type="domain" description="TrmE-type G" evidence="8">
    <location>
        <begin position="214"/>
        <end position="364"/>
    </location>
</feature>
<keyword evidence="4 6" id="KW-0630">Potassium</keyword>
<dbReference type="GO" id="GO:0002098">
    <property type="term" value="P:tRNA wobble uridine modification"/>
    <property type="evidence" value="ECO:0007669"/>
    <property type="project" value="TreeGrafter"/>
</dbReference>
<dbReference type="Proteomes" id="UP000315925">
    <property type="component" value="Chromosome"/>
</dbReference>
<dbReference type="Gene3D" id="3.40.50.300">
    <property type="entry name" value="P-loop containing nucleotide triphosphate hydrolases"/>
    <property type="match status" value="1"/>
</dbReference>
<protein>
    <recommendedName>
        <fullName evidence="6">tRNA modification GTPase MnmE</fullName>
        <ecNumber evidence="6">3.6.-.-</ecNumber>
    </recommendedName>
</protein>
<dbReference type="GO" id="GO:0046872">
    <property type="term" value="F:metal ion binding"/>
    <property type="evidence" value="ECO:0007669"/>
    <property type="project" value="UniProtKB-KW"/>
</dbReference>
<dbReference type="Pfam" id="PF12631">
    <property type="entry name" value="MnmE_helical"/>
    <property type="match status" value="1"/>
</dbReference>
<dbReference type="NCBIfam" id="TIGR00450">
    <property type="entry name" value="mnmE_trmE_thdF"/>
    <property type="match status" value="1"/>
</dbReference>
<proteinExistence type="inferred from homology"/>
<evidence type="ECO:0000256" key="1">
    <source>
        <dbReference type="ARBA" id="ARBA00011043"/>
    </source>
</evidence>
<feature type="binding site" evidence="6">
    <location>
        <position position="21"/>
    </location>
    <ligand>
        <name>(6S)-5-formyl-5,6,7,8-tetrahydrofolate</name>
        <dbReference type="ChEBI" id="CHEBI:57457"/>
    </ligand>
</feature>
<feature type="binding site" evidence="6">
    <location>
        <begin position="243"/>
        <end position="249"/>
    </location>
    <ligand>
        <name>GTP</name>
        <dbReference type="ChEBI" id="CHEBI:37565"/>
    </ligand>
</feature>
<reference evidence="10" key="1">
    <citation type="submission" date="2019-03" db="EMBL/GenBank/DDBJ databases">
        <title>Complete genome of Methylacidiphilum kamchatkense Kam1.</title>
        <authorList>
            <person name="Kruse T."/>
            <person name="Murarilal Ratnadevi C."/>
            <person name="Erikstad H.-A."/>
            <person name="Birkeland N.-K."/>
        </authorList>
    </citation>
    <scope>NUCLEOTIDE SEQUENCE [LARGE SCALE GENOMIC DNA]</scope>
    <source>
        <strain evidence="10">kam1</strain>
    </source>
</reference>
<feature type="binding site" evidence="6">
    <location>
        <begin position="268"/>
        <end position="271"/>
    </location>
    <ligand>
        <name>GTP</name>
        <dbReference type="ChEBI" id="CHEBI:37565"/>
    </ligand>
</feature>
<evidence type="ECO:0000313" key="9">
    <source>
        <dbReference type="EMBL" id="QDQ41407.1"/>
    </source>
</evidence>
<dbReference type="AlphaFoldDB" id="A0A516TJI9"/>
<evidence type="ECO:0000256" key="2">
    <source>
        <dbReference type="ARBA" id="ARBA00022694"/>
    </source>
</evidence>
<dbReference type="GO" id="GO:0005525">
    <property type="term" value="F:GTP binding"/>
    <property type="evidence" value="ECO:0007669"/>
    <property type="project" value="UniProtKB-UniRule"/>
</dbReference>
<keyword evidence="6" id="KW-0963">Cytoplasm</keyword>